<name>A0ABT0EEK2_9PSED</name>
<dbReference type="Gene3D" id="2.40.50.230">
    <property type="entry name" value="Gp5 N-terminal domain"/>
    <property type="match status" value="1"/>
</dbReference>
<accession>A0ABT0EEK2</accession>
<comment type="similarity">
    <text evidence="1">Belongs to the VgrG protein family.</text>
</comment>
<reference evidence="3 4" key="1">
    <citation type="submission" date="2022-02" db="EMBL/GenBank/DDBJ databases">
        <title>Comparative genomics of the first Antarctic Pseudomonas spp. capable of biotransforming 2,4,6-Trinitrotoluene.</title>
        <authorList>
            <person name="Cabrera M.A."/>
            <person name="Marquez S.L."/>
            <person name="Perez-Donoso J.M."/>
        </authorList>
    </citation>
    <scope>NUCLEOTIDE SEQUENCE [LARGE SCALE GENOMIC DNA]</scope>
    <source>
        <strain evidence="3 4">TNT11</strain>
    </source>
</reference>
<evidence type="ECO:0000313" key="3">
    <source>
        <dbReference type="EMBL" id="MCK1784144.1"/>
    </source>
</evidence>
<dbReference type="RefSeq" id="WP_247397937.1">
    <property type="nucleotide sequence ID" value="NZ_JAKNRV010000040.1"/>
</dbReference>
<comment type="caution">
    <text evidence="3">The sequence shown here is derived from an EMBL/GenBank/DDBJ whole genome shotgun (WGS) entry which is preliminary data.</text>
</comment>
<evidence type="ECO:0000313" key="4">
    <source>
        <dbReference type="Proteomes" id="UP001317085"/>
    </source>
</evidence>
<dbReference type="Gene3D" id="4.10.220.110">
    <property type="match status" value="1"/>
</dbReference>
<dbReference type="SUPFAM" id="SSF69279">
    <property type="entry name" value="Phage tail proteins"/>
    <property type="match status" value="2"/>
</dbReference>
<dbReference type="Pfam" id="PF05954">
    <property type="entry name" value="Phage_GPD"/>
    <property type="match status" value="1"/>
</dbReference>
<keyword evidence="4" id="KW-1185">Reference proteome</keyword>
<evidence type="ECO:0000256" key="1">
    <source>
        <dbReference type="ARBA" id="ARBA00005558"/>
    </source>
</evidence>
<dbReference type="SUPFAM" id="SSF69255">
    <property type="entry name" value="gp5 N-terminal domain-like"/>
    <property type="match status" value="1"/>
</dbReference>
<protein>
    <submittedName>
        <fullName evidence="3">Type VI secretion system tip protein VgrG</fullName>
    </submittedName>
</protein>
<dbReference type="InterPro" id="IPR037026">
    <property type="entry name" value="Vgr_OB-fold_dom_sf"/>
</dbReference>
<feature type="domain" description="Gp5/Type VI secretion system Vgr protein OB-fold" evidence="2">
    <location>
        <begin position="453"/>
        <end position="498"/>
    </location>
</feature>
<dbReference type="InterPro" id="IPR006533">
    <property type="entry name" value="T6SS_Vgr_RhsGE"/>
</dbReference>
<dbReference type="InterPro" id="IPR006531">
    <property type="entry name" value="Gp5/Vgr_OB"/>
</dbReference>
<dbReference type="NCBIfam" id="TIGR01646">
    <property type="entry name" value="vgr_GE"/>
    <property type="match status" value="1"/>
</dbReference>
<dbReference type="NCBIfam" id="TIGR03361">
    <property type="entry name" value="VI_Rhs_Vgr"/>
    <property type="match status" value="1"/>
</dbReference>
<evidence type="ECO:0000259" key="2">
    <source>
        <dbReference type="Pfam" id="PF04717"/>
    </source>
</evidence>
<gene>
    <name evidence="3" type="primary">vgrG</name>
    <name evidence="3" type="ORF">L9Z73_07200</name>
</gene>
<organism evidence="3 4">
    <name type="scientific">Pseudomonas emilianonis</name>
    <dbReference type="NCBI Taxonomy" id="2915812"/>
    <lineage>
        <taxon>Bacteria</taxon>
        <taxon>Pseudomonadati</taxon>
        <taxon>Pseudomonadota</taxon>
        <taxon>Gammaproteobacteria</taxon>
        <taxon>Pseudomonadales</taxon>
        <taxon>Pseudomonadaceae</taxon>
        <taxon>Pseudomonas</taxon>
    </lineage>
</organism>
<sequence length="1040" mass="111266">MAYESMLSMEPTMQAIDTPLCSFVSTAFPNAAIRVFDWKGEEALSRPYRFEVRLVSRDSTLDDEAMLGKPATLAITDAQGLPQVYHGVVTDVEQLDDNGEYFFFRVVLEPRMALLRQFRFSEIWLDSSLDKIVTDVLKEVGLVNAGPGQYSSEVGDFDFDLRFLKEDLDSMSASFTCQFEETSFDFLSRLLEYYGVYYYFEQGPSQEALVLCSDQKLQATGLTRLVFRPLSSGVQVETTLAVARTFRRRMISQASQVVLTDFSATNAQLKLQATASVADASMPVNDERTAAAATRSSVFFGDYGLHGEHFGSTTKGAWLAKRRAQALGCRSREFHGGGSATGLRAGYLMALSDHPRAVLNTQYLVVEVQHEGSQPLPSLEHSEVDSTLQCSTRFVALPANVQYRAPCSTPKPHITGVLSAIVDGDDSGKPLLNEHGCYKVIFPFVRSQKEVIRGSAWLRMVTLSSGAGHGMHFPLLKGAEVLVSFLEGDPDRPIITGTVPNSENLNRVNESNVTQSGFSSPGGSYLVVDDNKAGALMALGSPAGKTNLVMGDGAISGAHLTTQDHMELASDTYTHYVGDVYGSSIGRSSDFNTTDFLRPDKHIRDDGFQGFAGMPTPTAEQLIGGWVNLSVGGVAPAAAQGSYTAEITRADIQCTVNIGGGDDSKKNQYTDYATVLNYNKRGAKADVNEGSGYRYDHHKKEQSTAHLVKTTSYAVDTIIASIDASQFGVTTDIGAVRGINSFKITGNDHTITLDSSGLVIKTRNNAPILLDGNVVVGGCLLVKDSLQVEGDVCALKNIIADFLISNEVHCEAAYSNTGKLGLIAMPIPVATQFAKFKSDYEALYADKRGGVQKALNKLAAINNVALSLENILLQSSAAALKSPVKLPAGGMQVVYTAQDVMKKVLHTTQLVRDVVDLIKARANRALSKLNDKTISTPIINRVEEGFAESKAGIAAAGVRALASTVATTQAVFDAGADWDVPGAATAAKGLADTTSKVSSFVTSTAKATPGAVASAGKAVASVVTGVNHQGADGTQTGDKT</sequence>
<proteinExistence type="inferred from homology"/>
<dbReference type="Gene3D" id="3.55.50.10">
    <property type="entry name" value="Baseplate protein-like domains"/>
    <property type="match status" value="1"/>
</dbReference>
<dbReference type="InterPro" id="IPR017847">
    <property type="entry name" value="T6SS_RhsGE_Vgr_subset"/>
</dbReference>
<dbReference type="Pfam" id="PF04717">
    <property type="entry name" value="Phage_base_V"/>
    <property type="match status" value="1"/>
</dbReference>
<dbReference type="Gene3D" id="2.30.110.50">
    <property type="match status" value="1"/>
</dbReference>
<dbReference type="Proteomes" id="UP001317085">
    <property type="component" value="Unassembled WGS sequence"/>
</dbReference>
<dbReference type="EMBL" id="JAKNRV010000040">
    <property type="protein sequence ID" value="MCK1784144.1"/>
    <property type="molecule type" value="Genomic_DNA"/>
</dbReference>